<evidence type="ECO:0000313" key="3">
    <source>
        <dbReference type="WBParaSite" id="jg24254"/>
    </source>
</evidence>
<feature type="transmembrane region" description="Helical" evidence="1">
    <location>
        <begin position="25"/>
        <end position="48"/>
    </location>
</feature>
<keyword evidence="2" id="KW-1185">Reference proteome</keyword>
<evidence type="ECO:0000256" key="1">
    <source>
        <dbReference type="SAM" id="Phobius"/>
    </source>
</evidence>
<sequence>MGFASMNNNNAQTSPQDTTIFSKQFSFGQCLFVFFLIFLLVGGAWVAYKYIDLLQELDRCSEKTMAQVHELHQDLIACHKHNKGTF</sequence>
<organism evidence="2 3">
    <name type="scientific">Ditylenchus dipsaci</name>
    <dbReference type="NCBI Taxonomy" id="166011"/>
    <lineage>
        <taxon>Eukaryota</taxon>
        <taxon>Metazoa</taxon>
        <taxon>Ecdysozoa</taxon>
        <taxon>Nematoda</taxon>
        <taxon>Chromadorea</taxon>
        <taxon>Rhabditida</taxon>
        <taxon>Tylenchina</taxon>
        <taxon>Tylenchomorpha</taxon>
        <taxon>Sphaerularioidea</taxon>
        <taxon>Anguinidae</taxon>
        <taxon>Anguininae</taxon>
        <taxon>Ditylenchus</taxon>
    </lineage>
</organism>
<dbReference type="Proteomes" id="UP000887574">
    <property type="component" value="Unplaced"/>
</dbReference>
<proteinExistence type="predicted"/>
<dbReference type="WBParaSite" id="jg24254">
    <property type="protein sequence ID" value="jg24254"/>
    <property type="gene ID" value="jg24254"/>
</dbReference>
<protein>
    <submittedName>
        <fullName evidence="3">Uncharacterized protein</fullName>
    </submittedName>
</protein>
<evidence type="ECO:0000313" key="2">
    <source>
        <dbReference type="Proteomes" id="UP000887574"/>
    </source>
</evidence>
<dbReference type="AlphaFoldDB" id="A0A915DYD3"/>
<reference evidence="3" key="1">
    <citation type="submission" date="2022-11" db="UniProtKB">
        <authorList>
            <consortium name="WormBaseParasite"/>
        </authorList>
    </citation>
    <scope>IDENTIFICATION</scope>
</reference>
<keyword evidence="1" id="KW-0812">Transmembrane</keyword>
<keyword evidence="1" id="KW-1133">Transmembrane helix</keyword>
<keyword evidence="1" id="KW-0472">Membrane</keyword>
<accession>A0A915DYD3</accession>
<name>A0A915DYD3_9BILA</name>